<dbReference type="RefSeq" id="WP_185659875.1">
    <property type="nucleotide sequence ID" value="NZ_CAWPOO010000007.1"/>
</dbReference>
<evidence type="ECO:0000313" key="3">
    <source>
        <dbReference type="Proteomes" id="UP000526501"/>
    </source>
</evidence>
<gene>
    <name evidence="2" type="ORF">H5P27_08025</name>
</gene>
<dbReference type="EMBL" id="JACHVC010000007">
    <property type="protein sequence ID" value="MBC2605989.1"/>
    <property type="molecule type" value="Genomic_DNA"/>
</dbReference>
<keyword evidence="3" id="KW-1185">Reference proteome</keyword>
<dbReference type="Pfam" id="PF04102">
    <property type="entry name" value="SlyX"/>
    <property type="match status" value="1"/>
</dbReference>
<evidence type="ECO:0000313" key="2">
    <source>
        <dbReference type="EMBL" id="MBC2605989.1"/>
    </source>
</evidence>
<dbReference type="PANTHER" id="PTHR36508">
    <property type="entry name" value="PROTEIN SLYX"/>
    <property type="match status" value="1"/>
</dbReference>
<reference evidence="2 3" key="1">
    <citation type="submission" date="2020-07" db="EMBL/GenBank/DDBJ databases">
        <authorList>
            <person name="Feng X."/>
        </authorList>
    </citation>
    <scope>NUCLEOTIDE SEQUENCE [LARGE SCALE GENOMIC DNA]</scope>
    <source>
        <strain evidence="2 3">JCM23202</strain>
    </source>
</reference>
<dbReference type="PANTHER" id="PTHR36508:SF1">
    <property type="entry name" value="PROTEIN SLYX"/>
    <property type="match status" value="1"/>
</dbReference>
<organism evidence="2 3">
    <name type="scientific">Pelagicoccus albus</name>
    <dbReference type="NCBI Taxonomy" id="415222"/>
    <lineage>
        <taxon>Bacteria</taxon>
        <taxon>Pseudomonadati</taxon>
        <taxon>Verrucomicrobiota</taxon>
        <taxon>Opitutia</taxon>
        <taxon>Puniceicoccales</taxon>
        <taxon>Pelagicoccaceae</taxon>
        <taxon>Pelagicoccus</taxon>
    </lineage>
</organism>
<protein>
    <submittedName>
        <fullName evidence="2">SlyX family protein</fullName>
    </submittedName>
</protein>
<dbReference type="Proteomes" id="UP000526501">
    <property type="component" value="Unassembled WGS sequence"/>
</dbReference>
<dbReference type="AlphaFoldDB" id="A0A7X1E852"/>
<dbReference type="InterPro" id="IPR007236">
    <property type="entry name" value="SlyX"/>
</dbReference>
<sequence length="67" mass="7932">MSELSIQELQIKQTFLERHIEEQDKVIYEMQSDIERLRSQIKKLIERTESLSASSGDMPANERPPHY</sequence>
<proteinExistence type="predicted"/>
<accession>A0A7X1E852</accession>
<evidence type="ECO:0000256" key="1">
    <source>
        <dbReference type="SAM" id="MobiDB-lite"/>
    </source>
</evidence>
<feature type="region of interest" description="Disordered" evidence="1">
    <location>
        <begin position="48"/>
        <end position="67"/>
    </location>
</feature>
<name>A0A7X1E852_9BACT</name>
<comment type="caution">
    <text evidence="2">The sequence shown here is derived from an EMBL/GenBank/DDBJ whole genome shotgun (WGS) entry which is preliminary data.</text>
</comment>